<dbReference type="AlphaFoldDB" id="A0A0M6WTA1"/>
<evidence type="ECO:0000313" key="1">
    <source>
        <dbReference type="EMBL" id="CRL40930.1"/>
    </source>
</evidence>
<organism evidence="1 2">
    <name type="scientific">Roseburia faecis</name>
    <dbReference type="NCBI Taxonomy" id="301302"/>
    <lineage>
        <taxon>Bacteria</taxon>
        <taxon>Bacillati</taxon>
        <taxon>Bacillota</taxon>
        <taxon>Clostridia</taxon>
        <taxon>Lachnospirales</taxon>
        <taxon>Lachnospiraceae</taxon>
        <taxon>Roseburia</taxon>
    </lineage>
</organism>
<name>A0A0M6WTA1_9FIRM</name>
<accession>A0A0M6WTA1</accession>
<dbReference type="Proteomes" id="UP000049979">
    <property type="component" value="Unassembled WGS sequence"/>
</dbReference>
<gene>
    <name evidence="1" type="ORF">M72_11061</name>
</gene>
<keyword evidence="2" id="KW-1185">Reference proteome</keyword>
<evidence type="ECO:0000313" key="2">
    <source>
        <dbReference type="Proteomes" id="UP000049979"/>
    </source>
</evidence>
<dbReference type="EMBL" id="CVRR01000037">
    <property type="protein sequence ID" value="CRL40930.1"/>
    <property type="molecule type" value="Genomic_DNA"/>
</dbReference>
<reference evidence="2" key="1">
    <citation type="submission" date="2015-05" db="EMBL/GenBank/DDBJ databases">
        <authorList>
            <consortium name="Pathogen Informatics"/>
        </authorList>
    </citation>
    <scope>NUCLEOTIDE SEQUENCE [LARGE SCALE GENOMIC DNA]</scope>
    <source>
        <strain evidence="2">M72</strain>
    </source>
</reference>
<protein>
    <submittedName>
        <fullName evidence="1">Uncharacterized protein</fullName>
    </submittedName>
</protein>
<sequence length="56" mass="6637">MPDTVGFQDFSEIGNPRFLHLEQISDMEVVNKTTYKRNENKYMLTKKPHCHILKNV</sequence>
<proteinExistence type="predicted"/>